<dbReference type="InterPro" id="IPR008775">
    <property type="entry name" value="Phytyl_CoA_dOase-like"/>
</dbReference>
<dbReference type="GO" id="GO:0016706">
    <property type="term" value="F:2-oxoglutarate-dependent dioxygenase activity"/>
    <property type="evidence" value="ECO:0007669"/>
    <property type="project" value="UniProtKB-ARBA"/>
</dbReference>
<accession>A0A944C923</accession>
<dbReference type="EMBL" id="QTKU01000001">
    <property type="protein sequence ID" value="MBS8259365.1"/>
    <property type="molecule type" value="Genomic_DNA"/>
</dbReference>
<protein>
    <submittedName>
        <fullName evidence="1">Uncharacterized protein</fullName>
    </submittedName>
</protein>
<organism evidence="1 2">
    <name type="scientific">Roseibium polysiphoniae</name>
    <dbReference type="NCBI Taxonomy" id="2571221"/>
    <lineage>
        <taxon>Bacteria</taxon>
        <taxon>Pseudomonadati</taxon>
        <taxon>Pseudomonadota</taxon>
        <taxon>Alphaproteobacteria</taxon>
        <taxon>Hyphomicrobiales</taxon>
        <taxon>Stappiaceae</taxon>
        <taxon>Roseibium</taxon>
    </lineage>
</organism>
<reference evidence="1" key="1">
    <citation type="submission" date="2018-08" db="EMBL/GenBank/DDBJ databases">
        <authorList>
            <person name="Jin W."/>
            <person name="Wang H."/>
            <person name="Yang Y."/>
            <person name="Li M."/>
            <person name="Liu J."/>
        </authorList>
    </citation>
    <scope>NUCLEOTIDE SEQUENCE</scope>
    <source>
        <strain evidence="1">AESS21</strain>
    </source>
</reference>
<dbReference type="Proteomes" id="UP000705379">
    <property type="component" value="Unassembled WGS sequence"/>
</dbReference>
<dbReference type="AlphaFoldDB" id="A0A944C923"/>
<sequence length="222" mass="25094">MRIAKFESPAKLAEFRDFVFGLAGTSTHMEFSQALCDAHTGGKNLAADIQDRALNSSEFEALVRDDEWLTLASENLGIEKSYTKIVFPHFRVDLPDQFKSDSQKMLLPWHQEAAYYLPKGDCTTQSIVLSTILHDAAEKNGALLVAEEAEQDFHEHESRFMDSQKKRFFRVECTPPKSSTVAETKFGETVVFDFLAKHRSGNNTSPLVRLTFLLRASDTRLI</sequence>
<reference evidence="1" key="2">
    <citation type="journal article" date="2021" name="Microorganisms">
        <title>Bacterial Dimethylsulfoniopropionate Biosynthesis in the East China Sea.</title>
        <authorList>
            <person name="Liu J."/>
            <person name="Zhang Y."/>
            <person name="Liu J."/>
            <person name="Zhong H."/>
            <person name="Williams B.T."/>
            <person name="Zheng Y."/>
            <person name="Curson A.R.J."/>
            <person name="Sun C."/>
            <person name="Sun H."/>
            <person name="Song D."/>
            <person name="Wagner Mackenzie B."/>
            <person name="Bermejo Martinez A."/>
            <person name="Todd J.D."/>
            <person name="Zhang X.H."/>
        </authorList>
    </citation>
    <scope>NUCLEOTIDE SEQUENCE</scope>
    <source>
        <strain evidence="1">AESS21</strain>
    </source>
</reference>
<evidence type="ECO:0000313" key="2">
    <source>
        <dbReference type="Proteomes" id="UP000705379"/>
    </source>
</evidence>
<dbReference type="SUPFAM" id="SSF51197">
    <property type="entry name" value="Clavaminate synthase-like"/>
    <property type="match status" value="1"/>
</dbReference>
<comment type="caution">
    <text evidence="1">The sequence shown here is derived from an EMBL/GenBank/DDBJ whole genome shotgun (WGS) entry which is preliminary data.</text>
</comment>
<proteinExistence type="predicted"/>
<name>A0A944C923_9HYPH</name>
<evidence type="ECO:0000313" key="1">
    <source>
        <dbReference type="EMBL" id="MBS8259365.1"/>
    </source>
</evidence>
<dbReference type="Gene3D" id="2.60.120.620">
    <property type="entry name" value="q2cbj1_9rhob like domain"/>
    <property type="match status" value="1"/>
</dbReference>
<gene>
    <name evidence="1" type="ORF">DYI23_03950</name>
</gene>
<dbReference type="RefSeq" id="WP_213215014.1">
    <property type="nucleotide sequence ID" value="NZ_QTKU01000001.1"/>
</dbReference>
<dbReference type="Pfam" id="PF05721">
    <property type="entry name" value="PhyH"/>
    <property type="match status" value="1"/>
</dbReference>